<sequence length="60" mass="6619">MGLAGGGQYKTAYTFQKSTKSWKDLVEPAQTLALYVGTTDHINMNEILPKLGLPDFTEDN</sequence>
<evidence type="ECO:0000313" key="2">
    <source>
        <dbReference type="Proteomes" id="UP000507962"/>
    </source>
</evidence>
<name>A0A4U8YNG1_9BACT</name>
<protein>
    <submittedName>
        <fullName evidence="1">Uncharacterized protein</fullName>
    </submittedName>
</protein>
<dbReference type="AlphaFoldDB" id="A0A4U8YNG1"/>
<proteinExistence type="predicted"/>
<accession>A0A4U8YNG1</accession>
<gene>
    <name evidence="1" type="ORF">MSL71_30070</name>
</gene>
<keyword evidence="2" id="KW-1185">Reference proteome</keyword>
<dbReference type="EMBL" id="CAADHO010000005">
    <property type="protein sequence ID" value="VFQ45350.1"/>
    <property type="molecule type" value="Genomic_DNA"/>
</dbReference>
<organism evidence="1 2">
    <name type="scientific">Desulfoluna butyratoxydans</name>
    <dbReference type="NCBI Taxonomy" id="231438"/>
    <lineage>
        <taxon>Bacteria</taxon>
        <taxon>Pseudomonadati</taxon>
        <taxon>Thermodesulfobacteriota</taxon>
        <taxon>Desulfobacteria</taxon>
        <taxon>Desulfobacterales</taxon>
        <taxon>Desulfolunaceae</taxon>
        <taxon>Desulfoluna</taxon>
    </lineage>
</organism>
<dbReference type="RefSeq" id="WP_180141793.1">
    <property type="nucleotide sequence ID" value="NZ_CAADHO010000005.1"/>
</dbReference>
<reference evidence="1 2" key="1">
    <citation type="submission" date="2019-03" db="EMBL/GenBank/DDBJ databases">
        <authorList>
            <person name="Nijsse B."/>
        </authorList>
    </citation>
    <scope>NUCLEOTIDE SEQUENCE [LARGE SCALE GENOMIC DNA]</scope>
    <source>
        <strain evidence="1">Desulfoluna butyratoxydans MSL71</strain>
    </source>
</reference>
<evidence type="ECO:0000313" key="1">
    <source>
        <dbReference type="EMBL" id="VFQ45350.1"/>
    </source>
</evidence>
<dbReference type="Proteomes" id="UP000507962">
    <property type="component" value="Unassembled WGS sequence"/>
</dbReference>